<sequence length="357" mass="38615">MKDIVEAALNDRGGEHDVDEDTDLPDGSTDEFGELTFAVLGCGEDGISWLSDGFKFRPRVGMFDTQIDFDTTTIAVGSPAVVSAASDVDEVISVSSLGASGDPVNESRLSFEDGSKTFETFEKFDVVVVLGNASRAGDTVLMERVCRTLTDDTLTIGVPLVFSDVLSQMETSAFRRLVTSVDSTIPLEWSRIRPIFGGKSDTADSSDSNDQTLIVSTLTDLTRDIFELFHVPIEAPPNIVKVRSLLDSGGVTLVHRGLGTRDDVPGELVEDAEEHRLSSGDTSTADGVLGLFRFGAPFTLGEFQTVEDYLDSNYRPTHEDAICQLGGMVTRGFGEHCRLTLLFSGVDIDSVSFVRRS</sequence>
<dbReference type="Gene3D" id="3.40.50.1440">
    <property type="entry name" value="Tubulin/FtsZ, GTPase domain"/>
    <property type="match status" value="1"/>
</dbReference>
<dbReference type="RefSeq" id="WP_151114287.1">
    <property type="nucleotide sequence ID" value="NZ_WKJQ01000003.1"/>
</dbReference>
<dbReference type="InterPro" id="IPR008280">
    <property type="entry name" value="Tub_FtsZ_C"/>
</dbReference>
<reference evidence="3 4" key="1">
    <citation type="submission" date="2019-11" db="EMBL/GenBank/DDBJ databases">
        <title>Whole genome sequence of Haloferax sp. MBLA0078.</title>
        <authorList>
            <person name="Seo M.-J."/>
            <person name="Cho E.-S."/>
        </authorList>
    </citation>
    <scope>NUCLEOTIDE SEQUENCE [LARGE SCALE GENOMIC DNA]</scope>
    <source>
        <strain evidence="3 4">MBLA0078</strain>
    </source>
</reference>
<protein>
    <recommendedName>
        <fullName evidence="5">Tubulin/FtsZ GTPase</fullName>
    </recommendedName>
</protein>
<dbReference type="GO" id="GO:0005525">
    <property type="term" value="F:GTP binding"/>
    <property type="evidence" value="ECO:0007669"/>
    <property type="project" value="UniProtKB-KW"/>
</dbReference>
<keyword evidence="2" id="KW-0342">GTP-binding</keyword>
<dbReference type="InterPro" id="IPR036525">
    <property type="entry name" value="Tubulin/FtsZ_GTPase_sf"/>
</dbReference>
<evidence type="ECO:0000313" key="4">
    <source>
        <dbReference type="Proteomes" id="UP000443423"/>
    </source>
</evidence>
<keyword evidence="4" id="KW-1185">Reference proteome</keyword>
<comment type="caution">
    <text evidence="3">The sequence shown here is derived from an EMBL/GenBank/DDBJ whole genome shotgun (WGS) entry which is preliminary data.</text>
</comment>
<name>A0A6A8GDT5_9EURY</name>
<keyword evidence="1" id="KW-0547">Nucleotide-binding</keyword>
<proteinExistence type="predicted"/>
<dbReference type="SUPFAM" id="SSF55307">
    <property type="entry name" value="Tubulin C-terminal domain-like"/>
    <property type="match status" value="1"/>
</dbReference>
<dbReference type="AlphaFoldDB" id="A0A6A8GDT5"/>
<evidence type="ECO:0000256" key="1">
    <source>
        <dbReference type="ARBA" id="ARBA00022741"/>
    </source>
</evidence>
<evidence type="ECO:0000256" key="2">
    <source>
        <dbReference type="ARBA" id="ARBA00023134"/>
    </source>
</evidence>
<organism evidence="3 4">
    <name type="scientific">Haloferax marinum</name>
    <dbReference type="NCBI Taxonomy" id="2666143"/>
    <lineage>
        <taxon>Archaea</taxon>
        <taxon>Methanobacteriati</taxon>
        <taxon>Methanobacteriota</taxon>
        <taxon>Stenosarchaea group</taxon>
        <taxon>Halobacteria</taxon>
        <taxon>Halobacteriales</taxon>
        <taxon>Haloferacaceae</taxon>
        <taxon>Haloferax</taxon>
    </lineage>
</organism>
<accession>A0A6A8GDT5</accession>
<dbReference type="EMBL" id="WKJQ01000003">
    <property type="protein sequence ID" value="MRW98303.1"/>
    <property type="molecule type" value="Genomic_DNA"/>
</dbReference>
<evidence type="ECO:0008006" key="5">
    <source>
        <dbReference type="Google" id="ProtNLM"/>
    </source>
</evidence>
<gene>
    <name evidence="3" type="ORF">GJR99_17185</name>
</gene>
<dbReference type="Proteomes" id="UP000443423">
    <property type="component" value="Unassembled WGS sequence"/>
</dbReference>
<evidence type="ECO:0000313" key="3">
    <source>
        <dbReference type="EMBL" id="MRW98303.1"/>
    </source>
</evidence>
<dbReference type="OrthoDB" id="381815at2157"/>